<reference evidence="2" key="1">
    <citation type="journal article" date="2019" name="Curr. Biol.">
        <title>Genome Sequence of Striga asiatica Provides Insight into the Evolution of Plant Parasitism.</title>
        <authorList>
            <person name="Yoshida S."/>
            <person name="Kim S."/>
            <person name="Wafula E.K."/>
            <person name="Tanskanen J."/>
            <person name="Kim Y.M."/>
            <person name="Honaas L."/>
            <person name="Yang Z."/>
            <person name="Spallek T."/>
            <person name="Conn C.E."/>
            <person name="Ichihashi Y."/>
            <person name="Cheong K."/>
            <person name="Cui S."/>
            <person name="Der J.P."/>
            <person name="Gundlach H."/>
            <person name="Jiao Y."/>
            <person name="Hori C."/>
            <person name="Ishida J.K."/>
            <person name="Kasahara H."/>
            <person name="Kiba T."/>
            <person name="Kim M.S."/>
            <person name="Koo N."/>
            <person name="Laohavisit A."/>
            <person name="Lee Y.H."/>
            <person name="Lumba S."/>
            <person name="McCourt P."/>
            <person name="Mortimer J.C."/>
            <person name="Mutuku J.M."/>
            <person name="Nomura T."/>
            <person name="Sasaki-Sekimoto Y."/>
            <person name="Seto Y."/>
            <person name="Wang Y."/>
            <person name="Wakatake T."/>
            <person name="Sakakibara H."/>
            <person name="Demura T."/>
            <person name="Yamaguchi S."/>
            <person name="Yoneyama K."/>
            <person name="Manabe R.I."/>
            <person name="Nelson D.C."/>
            <person name="Schulman A.H."/>
            <person name="Timko M.P."/>
            <person name="dePamphilis C.W."/>
            <person name="Choi D."/>
            <person name="Shirasu K."/>
        </authorList>
    </citation>
    <scope>NUCLEOTIDE SEQUENCE [LARGE SCALE GENOMIC DNA]</scope>
    <source>
        <strain evidence="2">cv. UVA1</strain>
    </source>
</reference>
<organism evidence="1 2">
    <name type="scientific">Striga asiatica</name>
    <name type="common">Asiatic witchweed</name>
    <name type="synonym">Buchnera asiatica</name>
    <dbReference type="NCBI Taxonomy" id="4170"/>
    <lineage>
        <taxon>Eukaryota</taxon>
        <taxon>Viridiplantae</taxon>
        <taxon>Streptophyta</taxon>
        <taxon>Embryophyta</taxon>
        <taxon>Tracheophyta</taxon>
        <taxon>Spermatophyta</taxon>
        <taxon>Magnoliopsida</taxon>
        <taxon>eudicotyledons</taxon>
        <taxon>Gunneridae</taxon>
        <taxon>Pentapetalae</taxon>
        <taxon>asterids</taxon>
        <taxon>lamiids</taxon>
        <taxon>Lamiales</taxon>
        <taxon>Orobanchaceae</taxon>
        <taxon>Buchnereae</taxon>
        <taxon>Striga</taxon>
    </lineage>
</organism>
<evidence type="ECO:0000313" key="1">
    <source>
        <dbReference type="EMBL" id="GER31976.1"/>
    </source>
</evidence>
<comment type="caution">
    <text evidence="1">The sequence shown here is derived from an EMBL/GenBank/DDBJ whole genome shotgun (WGS) entry which is preliminary data.</text>
</comment>
<feature type="non-terminal residue" evidence="1">
    <location>
        <position position="110"/>
    </location>
</feature>
<proteinExistence type="predicted"/>
<dbReference type="EMBL" id="BKCP01004528">
    <property type="protein sequence ID" value="GER31976.1"/>
    <property type="molecule type" value="Genomic_DNA"/>
</dbReference>
<dbReference type="Proteomes" id="UP000325081">
    <property type="component" value="Unassembled WGS sequence"/>
</dbReference>
<sequence>MSEQTRIKDHSWVPLLGHSSPQPLEEWRDSILWPSSLLGLIYLIDGDDYWRKKGHTSWVWNNWVTLIPLLAIRLRREVMSEQTRIKDHSWVPLLGHSSPQPLEEWRDSIL</sequence>
<protein>
    <submittedName>
        <fullName evidence="1">Mannose-1-phosphate guanyltransferase</fullName>
    </submittedName>
</protein>
<dbReference type="AlphaFoldDB" id="A0A5A7PH66"/>
<gene>
    <name evidence="1" type="ORF">STAS_08023</name>
</gene>
<name>A0A5A7PH66_STRAF</name>
<accession>A0A5A7PH66</accession>
<keyword evidence="1" id="KW-0808">Transferase</keyword>
<evidence type="ECO:0000313" key="2">
    <source>
        <dbReference type="Proteomes" id="UP000325081"/>
    </source>
</evidence>
<dbReference type="GO" id="GO:0016740">
    <property type="term" value="F:transferase activity"/>
    <property type="evidence" value="ECO:0007669"/>
    <property type="project" value="UniProtKB-KW"/>
</dbReference>
<keyword evidence="2" id="KW-1185">Reference proteome</keyword>